<accession>A0ABU3VMN2</accession>
<evidence type="ECO:0000256" key="2">
    <source>
        <dbReference type="ARBA" id="ARBA00022525"/>
    </source>
</evidence>
<evidence type="ECO:0000256" key="4">
    <source>
        <dbReference type="ARBA" id="ARBA00022737"/>
    </source>
</evidence>
<keyword evidence="4" id="KW-0677">Repeat</keyword>
<dbReference type="Proteomes" id="UP001272052">
    <property type="component" value="Unassembled WGS sequence"/>
</dbReference>
<name>A0ABU3VMN2_9EURY</name>
<dbReference type="Gene3D" id="2.180.10.10">
    <property type="entry name" value="RHS repeat-associated core"/>
    <property type="match status" value="4"/>
</dbReference>
<keyword evidence="3" id="KW-0732">Signal</keyword>
<sequence length="2445" mass="272760">MFLKKLLICIFSVMILTSTLPLSLATENSDIDASDIYGVDFEPSVQILDDTDSNNEFDSDLNYDESKNNDQQLLTNRLASSIPSVINTGCITEVNGPEFTYSNDAYLTSLFSGAATYDYGFQVPAGIAGFEPVISLSYNSLSSGGAYGWLGDGWELNDNYIFRKVNYTPLNTTDDSFRLIFNGTGYDLIYNATENRYHTKSETYMYITKESGASNQNGEYWVLKTPDGNVYRFGYNVDSEFMNSVEGRNYVSRWYLDQVTDVFDKNINYTYIQNPSSGEIGATYLDTISYNNGSAEIKFLRIPKTNYFDIYEEGCRYKEMNLLSGISMHVNSELVRRYAFDYNTSANHVLLSSIALFGDDNVTSLPATIFDYYLPGTNYSNTSLYLPTPTYDNYSALGVIPVDLNGDGKIDFVKNTLNPNSNETWISGGNTSLNNSWKLPTATMDNKKDTGVRLVDLDGDGLVDVVQNSLNPTVNETWINTGTGFELNATWNIPEAIVNNSISAGLQFIDINGDGLTDIVQNTVSPTVNRTWINTGAGFELDNNWRIPVETVNNTQDTGVRFVDINGDGLVDIIQNSENPNYNRTWINTGTGFVLDENWKSPVAFVNNSKDLGVRLLDLNGDGLIDITQNSQYPSYNRTWLNTGYGFIENNSFNVPFAFTNNGIDLGVIAVDMNHDGLIDFTQNTLNPNVNRTSVRNTKAPYKLSSISHSAGSSTHITYKHSAYYNHNDSQDIPQMASKMWLVSSVYTDEGNTILSLEKEYNYTGGVMIIAPKGKSEFRGFNHVRVTTHRSIEHHYFHQDEYKKGLESSVSIIARWILSGSSNIHTYEETVSSDGVYNILLSSTESRLDGATIHTNYTYDNYGNILEIAESGDVTVVGDERKTITEYNYNTSKWILNSVKSTSIYDSDDNEIAKTTYYYDGAANENISPSKGLVTKVIKWNNNGSDAIASYEFDSLGNLITETDANGGRTEAEYSATSGYLYPVRMTNALNQTTQFEYDIKTGNLIKLTDPNGISIENVFDTFGRVVKVIRPFDSYASPSLEYAYFFDGNWPECIRTTVKEADNQTLETFKYFDGAGRIVKTERPGPDNILITEEIKYNYYGEAIEEIEPYAPGEQKRSTKTEYDQAGRVIKITNPDNSYKIIEYDGLNITQYDEKDHATKVVQDVYGNILKVIEFNGLEVYETNYEYDACDRLVKIIPMQNYDQSSIAFSNEILTPYFLLDSKTAIIQIGSLGANESMTINVSLNGSNPQNKVLFDFYDHFTSNNGWVRNGTGQFPWVTESIGCIDGVGVFISSLNSNMNTFTSVESVDISDGYVFYTRFDPFEFAPENIYHTGISNDNIGTNFAGFNVTETTNWTTMMWMPTQSYMSGNQSASGYSYSQNMMLYKIVYDASVNTTSFYYDNELVHVFNGTIPANELTSLYYKKGGRDGGTFIDYIFGHKHTPEIVTQQVSSPESIQLTVRNTGAETVENAKVEFDISSLGLVNRSLSIATLKFESDSPVGIPYSAPYKVANTTFVYDSLGQQIKMDDPDLGEWFYEYDANGNLIWQADGRGVETDYEFDALNRLTKVDYPTQSATIYEYDIGRIGTLSRVTSEIMEKEFEYDNRFRVINETITLDNITYSTLYEYDLLDRAVNITYPNNQTQTFEYDESGLLKSIPGIIDNIEYDSSTLTTKKEYSNGMTTIFEYDNETNRLKNLQTNNLQNFSYEFDSKGNIIKITDHLINETQRFNYDDLDRLVHVDGDSYSHNYIYNPLGCMLAFYDGTQLTFFEHGENAGIHAPTKAGNMSLYYDSNGNLIEDGNFLYIYDEANRLKEVFDKSNNNLTIAQYWYDESGTRIKKIENGNTSYYVNLAYNVQDGNETVYYFANGERVAKESSEGLFFYLNDYLGSTNVIVDNSGNLSEKIMYYPFGNPRDAVLTPSFQQIEVDNLFMQMDFTMERSNVLTGHIHSEDEFIENGLENLLEETSGENLLVNEIVSAATAVSSELDSESGFEISRFADDGNVQVLEHSSANPSAHSLSDEWAAFKNQRVLKTKDVFEAQKIAGGHKYYIKAEITDIDRMMTAQSTRQKDFEFDESEFIKTVSAVYTCDSAETSNPLSLLSSIGVKSTILNISDPILIDLTETFGEGNEPDVEWCNENIPYLGSVDKTTISIPMASTVSFSYASETYTFNGKEMDKDIGLYYYDARYYNPSTFTFTQADSIIPDVYNPQALNRYAYCLNNPVTYTDPDGHLPLLVTAAIGAAVGGLVAGGVSYLSQKANGGEVDMNQVYGAALGGAVAGGIAGLTLGAGSALSAAAITSSGGQMVGAAYLQATIMPLAGACGNTIGGMAGRATESYYLDKKVNMSYVGDGNAVLSDFALGGVAGSLTPIKKLVPLKQFKLNSQTLKEIMSTAEQDLIFQTISQNPNDLQAVAEVVAEQPEYIIRRVVIVRYVSSCPICNPSLLNG</sequence>
<dbReference type="EMBL" id="JAWDKC010000006">
    <property type="protein sequence ID" value="MDV0444653.1"/>
    <property type="molecule type" value="Genomic_DNA"/>
</dbReference>
<dbReference type="Pfam" id="PF13517">
    <property type="entry name" value="FG-GAP_3"/>
    <property type="match status" value="2"/>
</dbReference>
<evidence type="ECO:0000256" key="5">
    <source>
        <dbReference type="ARBA" id="ARBA00023026"/>
    </source>
</evidence>
<proteinExistence type="predicted"/>
<dbReference type="Pfam" id="PF25023">
    <property type="entry name" value="TEN_YD-shell"/>
    <property type="match status" value="1"/>
</dbReference>
<keyword evidence="8" id="KW-1185">Reference proteome</keyword>
<dbReference type="InterPro" id="IPR013517">
    <property type="entry name" value="FG-GAP"/>
</dbReference>
<gene>
    <name evidence="7" type="ORF">MmiAt1_01850</name>
</gene>
<feature type="domain" description="Teneurin-like YD-shell" evidence="6">
    <location>
        <begin position="1643"/>
        <end position="1911"/>
    </location>
</feature>
<evidence type="ECO:0000256" key="3">
    <source>
        <dbReference type="ARBA" id="ARBA00022729"/>
    </source>
</evidence>
<dbReference type="InterPro" id="IPR031325">
    <property type="entry name" value="RHS_repeat"/>
</dbReference>
<evidence type="ECO:0000259" key="6">
    <source>
        <dbReference type="Pfam" id="PF25023"/>
    </source>
</evidence>
<dbReference type="PANTHER" id="PTHR32305:SF15">
    <property type="entry name" value="PROTEIN RHSA-RELATED"/>
    <property type="match status" value="1"/>
</dbReference>
<organism evidence="7 8">
    <name type="scientific">Methanimicrococcus hacksteinii</name>
    <dbReference type="NCBI Taxonomy" id="3028293"/>
    <lineage>
        <taxon>Archaea</taxon>
        <taxon>Methanobacteriati</taxon>
        <taxon>Methanobacteriota</taxon>
        <taxon>Stenosarchaea group</taxon>
        <taxon>Methanomicrobia</taxon>
        <taxon>Methanosarcinales</taxon>
        <taxon>Methanosarcinaceae</taxon>
        <taxon>Methanimicrococcus</taxon>
    </lineage>
</organism>
<dbReference type="InterPro" id="IPR056823">
    <property type="entry name" value="TEN-like_YD-shell"/>
</dbReference>
<comment type="caution">
    <text evidence="7">The sequence shown here is derived from an EMBL/GenBank/DDBJ whole genome shotgun (WGS) entry which is preliminary data.</text>
</comment>
<comment type="subcellular location">
    <subcellularLocation>
        <location evidence="1">Secreted</location>
    </subcellularLocation>
</comment>
<dbReference type="InterPro" id="IPR022385">
    <property type="entry name" value="Rhs_assc_core"/>
</dbReference>
<evidence type="ECO:0000256" key="1">
    <source>
        <dbReference type="ARBA" id="ARBA00004613"/>
    </source>
</evidence>
<dbReference type="Pfam" id="PF03534">
    <property type="entry name" value="SpvB"/>
    <property type="match status" value="1"/>
</dbReference>
<dbReference type="Pfam" id="PF05593">
    <property type="entry name" value="RHS_repeat"/>
    <property type="match status" value="1"/>
</dbReference>
<keyword evidence="5" id="KW-0843">Virulence</keyword>
<dbReference type="InterPro" id="IPR003284">
    <property type="entry name" value="Sal_SpvB"/>
</dbReference>
<evidence type="ECO:0000313" key="8">
    <source>
        <dbReference type="Proteomes" id="UP001272052"/>
    </source>
</evidence>
<dbReference type="InterPro" id="IPR028994">
    <property type="entry name" value="Integrin_alpha_N"/>
</dbReference>
<dbReference type="InterPro" id="IPR050708">
    <property type="entry name" value="T6SS_VgrG/RHS"/>
</dbReference>
<reference evidence="7 8" key="1">
    <citation type="submission" date="2023-06" db="EMBL/GenBank/DDBJ databases">
        <title>Genome sequence of Methanimicrococcus sp. At1.</title>
        <authorList>
            <person name="Protasov E."/>
            <person name="Platt K."/>
            <person name="Poehlein A."/>
            <person name="Daniel R."/>
            <person name="Brune A."/>
        </authorList>
    </citation>
    <scope>NUCLEOTIDE SEQUENCE [LARGE SCALE GENOMIC DNA]</scope>
    <source>
        <strain evidence="7 8">At1</strain>
    </source>
</reference>
<keyword evidence="2" id="KW-0964">Secreted</keyword>
<dbReference type="PANTHER" id="PTHR32305">
    <property type="match status" value="1"/>
</dbReference>
<dbReference type="SUPFAM" id="SSF69318">
    <property type="entry name" value="Integrin alpha N-terminal domain"/>
    <property type="match status" value="1"/>
</dbReference>
<dbReference type="NCBIfam" id="TIGR03696">
    <property type="entry name" value="Rhs_assc_core"/>
    <property type="match status" value="1"/>
</dbReference>
<evidence type="ECO:0000313" key="7">
    <source>
        <dbReference type="EMBL" id="MDV0444653.1"/>
    </source>
</evidence>
<protein>
    <recommendedName>
        <fullName evidence="6">Teneurin-like YD-shell domain-containing protein</fullName>
    </recommendedName>
</protein>